<dbReference type="InterPro" id="IPR036116">
    <property type="entry name" value="FN3_sf"/>
</dbReference>
<dbReference type="Proteomes" id="UP000095280">
    <property type="component" value="Unplaced"/>
</dbReference>
<dbReference type="GO" id="GO:0030425">
    <property type="term" value="C:dendrite"/>
    <property type="evidence" value="ECO:0007669"/>
    <property type="project" value="TreeGrafter"/>
</dbReference>
<dbReference type="InterPro" id="IPR050449">
    <property type="entry name" value="Ephrin_rcpt_TKs"/>
</dbReference>
<keyword evidence="5 8" id="KW-1133">Transmembrane helix</keyword>
<evidence type="ECO:0000313" key="11">
    <source>
        <dbReference type="WBParaSite" id="maker-uti_cns_0039254-snap-gene-0.1-mRNA-1"/>
    </source>
</evidence>
<reference evidence="11" key="1">
    <citation type="submission" date="2016-11" db="UniProtKB">
        <authorList>
            <consortium name="WormBaseParasite"/>
        </authorList>
    </citation>
    <scope>IDENTIFICATION</scope>
</reference>
<evidence type="ECO:0000256" key="1">
    <source>
        <dbReference type="ARBA" id="ARBA00004167"/>
    </source>
</evidence>
<dbReference type="CDD" id="cd00063">
    <property type="entry name" value="FN3"/>
    <property type="match status" value="2"/>
</dbReference>
<evidence type="ECO:0000259" key="9">
    <source>
        <dbReference type="PROSITE" id="PS50853"/>
    </source>
</evidence>
<dbReference type="GO" id="GO:0007411">
    <property type="term" value="P:axon guidance"/>
    <property type="evidence" value="ECO:0007669"/>
    <property type="project" value="TreeGrafter"/>
</dbReference>
<dbReference type="GO" id="GO:0005005">
    <property type="term" value="F:transmembrane-ephrin receptor activity"/>
    <property type="evidence" value="ECO:0007669"/>
    <property type="project" value="TreeGrafter"/>
</dbReference>
<dbReference type="PANTHER" id="PTHR46877">
    <property type="entry name" value="EPH RECEPTOR A5"/>
    <property type="match status" value="1"/>
</dbReference>
<dbReference type="PANTHER" id="PTHR46877:SF14">
    <property type="entry name" value="RECEPTOR PROTEIN-TYROSINE KINASE"/>
    <property type="match status" value="1"/>
</dbReference>
<evidence type="ECO:0000256" key="8">
    <source>
        <dbReference type="SAM" id="Phobius"/>
    </source>
</evidence>
<keyword evidence="2 8" id="KW-0812">Transmembrane</keyword>
<evidence type="ECO:0000256" key="2">
    <source>
        <dbReference type="ARBA" id="ARBA00022692"/>
    </source>
</evidence>
<feature type="domain" description="Fibronectin type-III" evidence="9">
    <location>
        <begin position="107"/>
        <end position="199"/>
    </location>
</feature>
<dbReference type="SMART" id="SM00060">
    <property type="entry name" value="FN3"/>
    <property type="match status" value="2"/>
</dbReference>
<evidence type="ECO:0000256" key="7">
    <source>
        <dbReference type="ARBA" id="ARBA00023170"/>
    </source>
</evidence>
<organism evidence="10 11">
    <name type="scientific">Macrostomum lignano</name>
    <dbReference type="NCBI Taxonomy" id="282301"/>
    <lineage>
        <taxon>Eukaryota</taxon>
        <taxon>Metazoa</taxon>
        <taxon>Spiralia</taxon>
        <taxon>Lophotrochozoa</taxon>
        <taxon>Platyhelminthes</taxon>
        <taxon>Rhabditophora</taxon>
        <taxon>Macrostomorpha</taxon>
        <taxon>Macrostomida</taxon>
        <taxon>Macrostomidae</taxon>
        <taxon>Macrostomum</taxon>
    </lineage>
</organism>
<feature type="transmembrane region" description="Helical" evidence="8">
    <location>
        <begin position="219"/>
        <end position="240"/>
    </location>
</feature>
<dbReference type="Gene3D" id="2.60.40.10">
    <property type="entry name" value="Immunoglobulins"/>
    <property type="match status" value="2"/>
</dbReference>
<dbReference type="InterPro" id="IPR013783">
    <property type="entry name" value="Ig-like_fold"/>
</dbReference>
<accession>A0A1I8IY27</accession>
<dbReference type="InterPro" id="IPR003961">
    <property type="entry name" value="FN3_dom"/>
</dbReference>
<evidence type="ECO:0000256" key="4">
    <source>
        <dbReference type="ARBA" id="ARBA00022840"/>
    </source>
</evidence>
<comment type="subcellular location">
    <subcellularLocation>
        <location evidence="1">Membrane</location>
        <topology evidence="1">Single-pass membrane protein</topology>
    </subcellularLocation>
</comment>
<name>A0A1I8IY27_9PLAT</name>
<dbReference type="AlphaFoldDB" id="A0A1I8IY27"/>
<keyword evidence="6 8" id="KW-0472">Membrane</keyword>
<dbReference type="GO" id="GO:0005524">
    <property type="term" value="F:ATP binding"/>
    <property type="evidence" value="ECO:0007669"/>
    <property type="project" value="UniProtKB-KW"/>
</dbReference>
<evidence type="ECO:0000313" key="10">
    <source>
        <dbReference type="Proteomes" id="UP000095280"/>
    </source>
</evidence>
<dbReference type="PROSITE" id="PS50853">
    <property type="entry name" value="FN3"/>
    <property type="match status" value="2"/>
</dbReference>
<dbReference type="Pfam" id="PF00041">
    <property type="entry name" value="fn3"/>
    <property type="match status" value="2"/>
</dbReference>
<keyword evidence="10" id="KW-1185">Reference proteome</keyword>
<keyword evidence="3" id="KW-0547">Nucleotide-binding</keyword>
<sequence length="282" mass="29956">PPTAPKDALVLENNPNRVVLSWSPPEYTGGRNDTRYVVECVDCGGARLVYEPASSLTDRQVTVRGLQPETAYTFRIFALNGVSEVAMATKLAWKSVSLRTGAATPSKPSSITVKIESSASVRVSWSSSDTLGGGGATEYELKFGEQLDPTKSTSYYTAADEYLLTGLTQGVTYSFRFELGNSYGWGEFSDAVRRKSWRGTGATDSGAGNGAGNGANVNIIIGAVVAVLLCLVIVLTMIILMSRRGSFAAVWKAIKHRKVAPNSGGAASSALDCNMLPYSNSE</sequence>
<evidence type="ECO:0000256" key="5">
    <source>
        <dbReference type="ARBA" id="ARBA00022989"/>
    </source>
</evidence>
<keyword evidence="4" id="KW-0067">ATP-binding</keyword>
<keyword evidence="7" id="KW-0675">Receptor</keyword>
<dbReference type="WBParaSite" id="maker-uti_cns_0039254-snap-gene-0.1-mRNA-1">
    <property type="protein sequence ID" value="maker-uti_cns_0039254-snap-gene-0.1-mRNA-1"/>
    <property type="gene ID" value="maker-uti_cns_0039254-snap-gene-0.1"/>
</dbReference>
<evidence type="ECO:0000256" key="6">
    <source>
        <dbReference type="ARBA" id="ARBA00023136"/>
    </source>
</evidence>
<evidence type="ECO:0000256" key="3">
    <source>
        <dbReference type="ARBA" id="ARBA00022741"/>
    </source>
</evidence>
<proteinExistence type="predicted"/>
<dbReference type="SUPFAM" id="SSF49265">
    <property type="entry name" value="Fibronectin type III"/>
    <property type="match status" value="1"/>
</dbReference>
<protein>
    <submittedName>
        <fullName evidence="11">Fibronectin type-III domain-containing protein</fullName>
    </submittedName>
</protein>
<dbReference type="GO" id="GO:0005886">
    <property type="term" value="C:plasma membrane"/>
    <property type="evidence" value="ECO:0007669"/>
    <property type="project" value="TreeGrafter"/>
</dbReference>
<feature type="domain" description="Fibronectin type-III" evidence="9">
    <location>
        <begin position="1"/>
        <end position="103"/>
    </location>
</feature>